<keyword evidence="3" id="KW-1185">Reference proteome</keyword>
<accession>A0AAV8TA63</accession>
<dbReference type="GO" id="GO:0005739">
    <property type="term" value="C:mitochondrion"/>
    <property type="evidence" value="ECO:0007669"/>
    <property type="project" value="TreeGrafter"/>
</dbReference>
<comment type="caution">
    <text evidence="2">The sequence shown here is derived from an EMBL/GenBank/DDBJ whole genome shotgun (WGS) entry which is preliminary data.</text>
</comment>
<dbReference type="PANTHER" id="PTHR33156:SF9">
    <property type="entry name" value="PROTEIN NUCLEAR FUSION DEFECTIVE 6, CHLOROPLASTIC_MITOCHONDRIAL"/>
    <property type="match status" value="1"/>
</dbReference>
<reference evidence="2 3" key="1">
    <citation type="submission" date="2021-09" db="EMBL/GenBank/DDBJ databases">
        <title>Genomic insights and catalytic innovation underlie evolution of tropane alkaloids biosynthesis.</title>
        <authorList>
            <person name="Wang Y.-J."/>
            <person name="Tian T."/>
            <person name="Huang J.-P."/>
            <person name="Huang S.-X."/>
        </authorList>
    </citation>
    <scope>NUCLEOTIDE SEQUENCE [LARGE SCALE GENOMIC DNA]</scope>
    <source>
        <strain evidence="2">KIB-2018</strain>
        <tissue evidence="2">Leaf</tissue>
    </source>
</reference>
<evidence type="ECO:0000256" key="1">
    <source>
        <dbReference type="SAM" id="MobiDB-lite"/>
    </source>
</evidence>
<dbReference type="EMBL" id="JAIWQS010000006">
    <property type="protein sequence ID" value="KAJ8763209.1"/>
    <property type="molecule type" value="Genomic_DNA"/>
</dbReference>
<protein>
    <submittedName>
        <fullName evidence="2">Uncharacterized protein</fullName>
    </submittedName>
</protein>
<name>A0AAV8TA63_9ROSI</name>
<evidence type="ECO:0000313" key="3">
    <source>
        <dbReference type="Proteomes" id="UP001159364"/>
    </source>
</evidence>
<dbReference type="InterPro" id="IPR043459">
    <property type="entry name" value="NFD6/NOXY2-like"/>
</dbReference>
<evidence type="ECO:0000313" key="2">
    <source>
        <dbReference type="EMBL" id="KAJ8763209.1"/>
    </source>
</evidence>
<proteinExistence type="predicted"/>
<feature type="region of interest" description="Disordered" evidence="1">
    <location>
        <begin position="21"/>
        <end position="50"/>
    </location>
</feature>
<dbReference type="AlphaFoldDB" id="A0AAV8TA63"/>
<dbReference type="Proteomes" id="UP001159364">
    <property type="component" value="Linkage Group LG06"/>
</dbReference>
<sequence>MASYCGRFMARLSLSSIKSAIRSSGPKSSIPRSTSSPSKPLSSPPRSFSFSTRAHPELGCVQSLLPLHSTVAAARMTSCLSTNWRSCRALSQGTLCCTSPGL</sequence>
<dbReference type="PANTHER" id="PTHR33156">
    <property type="entry name" value="OS02G0230000 PROTEIN"/>
    <property type="match status" value="1"/>
</dbReference>
<organism evidence="2 3">
    <name type="scientific">Erythroxylum novogranatense</name>
    <dbReference type="NCBI Taxonomy" id="1862640"/>
    <lineage>
        <taxon>Eukaryota</taxon>
        <taxon>Viridiplantae</taxon>
        <taxon>Streptophyta</taxon>
        <taxon>Embryophyta</taxon>
        <taxon>Tracheophyta</taxon>
        <taxon>Spermatophyta</taxon>
        <taxon>Magnoliopsida</taxon>
        <taxon>eudicotyledons</taxon>
        <taxon>Gunneridae</taxon>
        <taxon>Pentapetalae</taxon>
        <taxon>rosids</taxon>
        <taxon>fabids</taxon>
        <taxon>Malpighiales</taxon>
        <taxon>Erythroxylaceae</taxon>
        <taxon>Erythroxylum</taxon>
    </lineage>
</organism>
<gene>
    <name evidence="2" type="ORF">K2173_025594</name>
</gene>